<dbReference type="PRINTS" id="PR01607">
    <property type="entry name" value="APYRASEFAMLY"/>
</dbReference>
<dbReference type="PANTHER" id="PTHR11575:SF24">
    <property type="entry name" value="5'-NUCLEOTIDASE"/>
    <property type="match status" value="1"/>
</dbReference>
<evidence type="ECO:0000313" key="4">
    <source>
        <dbReference type="EMBL" id="KKN62303.1"/>
    </source>
</evidence>
<sequence>MKLNILFINDVHGYLAPHAELFYDESGEVVETVGGYAHIAGLVEDIRIKNPNTLLFDGGDTLHGTKPLVDSKGEAIIPILNALNLDALVGHWDFGYGPEQLQKLNKALNFPILGCNVFAENDSNFLQPTALFDKGGVKIGVIGICAMIVDKVMPEKMSKGLKFTSGIDELPKYIKQLKRDGANIIVLLSHNGFPQDVELLKKVEGIDICLSAHTHNRLYSPIEVNGARIVQCGCHGAFVGNFSIDFEENKIKNCDYELIKVDNTVSKSTEMDTLVQKVLKPYKEIRTIALGHTKEVLHRYNTTNSTMDNLLLKAIAKATNTDISFSNGWRYGAPIAKGKITENDLYNIAPMNPPISTVELTGKEIKEMLEENLERTFCSNPLKQMGGYVKRVLGLQINMRIENPKEHRIQEIYYKGSHLELDKTYKVSFVTMQGVAKKYGKNRKKHNQKAVEAMKAFLKENPEFTPGTIKSFRLV</sequence>
<comment type="caution">
    <text evidence="4">The sequence shown here is derived from an EMBL/GenBank/DDBJ whole genome shotgun (WGS) entry which is preliminary data.</text>
</comment>
<feature type="domain" description="Calcineurin-like phosphoesterase" evidence="2">
    <location>
        <begin position="4"/>
        <end position="216"/>
    </location>
</feature>
<dbReference type="SUPFAM" id="SSF55816">
    <property type="entry name" value="5'-nucleotidase (syn. UDP-sugar hydrolase), C-terminal domain"/>
    <property type="match status" value="1"/>
</dbReference>
<proteinExistence type="predicted"/>
<dbReference type="InterPro" id="IPR006179">
    <property type="entry name" value="5_nucleotidase/apyrase"/>
</dbReference>
<dbReference type="CDD" id="cd07411">
    <property type="entry name" value="MPP_SoxB_N"/>
    <property type="match status" value="1"/>
</dbReference>
<evidence type="ECO:0008006" key="5">
    <source>
        <dbReference type="Google" id="ProtNLM"/>
    </source>
</evidence>
<dbReference type="GO" id="GO:0030288">
    <property type="term" value="C:outer membrane-bounded periplasmic space"/>
    <property type="evidence" value="ECO:0007669"/>
    <property type="project" value="TreeGrafter"/>
</dbReference>
<organism evidence="4">
    <name type="scientific">marine sediment metagenome</name>
    <dbReference type="NCBI Taxonomy" id="412755"/>
    <lineage>
        <taxon>unclassified sequences</taxon>
        <taxon>metagenomes</taxon>
        <taxon>ecological metagenomes</taxon>
    </lineage>
</organism>
<feature type="domain" description="5'-Nucleotidase C-terminal" evidence="3">
    <location>
        <begin position="291"/>
        <end position="427"/>
    </location>
</feature>
<dbReference type="InterPro" id="IPR008334">
    <property type="entry name" value="5'-Nucleotdase_C"/>
</dbReference>
<dbReference type="Pfam" id="PF02872">
    <property type="entry name" value="5_nucleotid_C"/>
    <property type="match status" value="1"/>
</dbReference>
<evidence type="ECO:0000256" key="1">
    <source>
        <dbReference type="ARBA" id="ARBA00022729"/>
    </source>
</evidence>
<dbReference type="Gene3D" id="3.90.780.10">
    <property type="entry name" value="5'-Nucleotidase, C-terminal domain"/>
    <property type="match status" value="1"/>
</dbReference>
<reference evidence="4" key="1">
    <citation type="journal article" date="2015" name="Nature">
        <title>Complex archaea that bridge the gap between prokaryotes and eukaryotes.</title>
        <authorList>
            <person name="Spang A."/>
            <person name="Saw J.H."/>
            <person name="Jorgensen S.L."/>
            <person name="Zaremba-Niedzwiedzka K."/>
            <person name="Martijn J."/>
            <person name="Lind A.E."/>
            <person name="van Eijk R."/>
            <person name="Schleper C."/>
            <person name="Guy L."/>
            <person name="Ettema T.J."/>
        </authorList>
    </citation>
    <scope>NUCLEOTIDE SEQUENCE</scope>
</reference>
<name>A0A0F9V934_9ZZZZ</name>
<dbReference type="GO" id="GO:0009166">
    <property type="term" value="P:nucleotide catabolic process"/>
    <property type="evidence" value="ECO:0007669"/>
    <property type="project" value="InterPro"/>
</dbReference>
<keyword evidence="1" id="KW-0732">Signal</keyword>
<dbReference type="Gene3D" id="3.60.21.10">
    <property type="match status" value="1"/>
</dbReference>
<dbReference type="InterPro" id="IPR036907">
    <property type="entry name" value="5'-Nucleotdase_C_sf"/>
</dbReference>
<dbReference type="SUPFAM" id="SSF56300">
    <property type="entry name" value="Metallo-dependent phosphatases"/>
    <property type="match status" value="1"/>
</dbReference>
<evidence type="ECO:0000259" key="2">
    <source>
        <dbReference type="Pfam" id="PF00149"/>
    </source>
</evidence>
<dbReference type="AlphaFoldDB" id="A0A0F9V934"/>
<dbReference type="InterPro" id="IPR029052">
    <property type="entry name" value="Metallo-depent_PP-like"/>
</dbReference>
<dbReference type="Pfam" id="PF00149">
    <property type="entry name" value="Metallophos"/>
    <property type="match status" value="1"/>
</dbReference>
<dbReference type="GO" id="GO:0016787">
    <property type="term" value="F:hydrolase activity"/>
    <property type="evidence" value="ECO:0007669"/>
    <property type="project" value="InterPro"/>
</dbReference>
<dbReference type="PANTHER" id="PTHR11575">
    <property type="entry name" value="5'-NUCLEOTIDASE-RELATED"/>
    <property type="match status" value="1"/>
</dbReference>
<dbReference type="InterPro" id="IPR041829">
    <property type="entry name" value="SoxB_N"/>
</dbReference>
<dbReference type="InterPro" id="IPR004843">
    <property type="entry name" value="Calcineurin-like_PHP"/>
</dbReference>
<protein>
    <recommendedName>
        <fullName evidence="5">5'-Nucleotidase C-terminal domain-containing protein</fullName>
    </recommendedName>
</protein>
<accession>A0A0F9V934</accession>
<gene>
    <name evidence="4" type="ORF">LCGC14_0513170</name>
</gene>
<evidence type="ECO:0000259" key="3">
    <source>
        <dbReference type="Pfam" id="PF02872"/>
    </source>
</evidence>
<dbReference type="EMBL" id="LAZR01000629">
    <property type="protein sequence ID" value="KKN62303.1"/>
    <property type="molecule type" value="Genomic_DNA"/>
</dbReference>